<dbReference type="InterPro" id="IPR008930">
    <property type="entry name" value="Terpenoid_cyclase/PrenylTrfase"/>
</dbReference>
<accession>A0A0B7N5L5</accession>
<evidence type="ECO:0000256" key="10">
    <source>
        <dbReference type="SAM" id="MobiDB-lite"/>
    </source>
</evidence>
<feature type="compositionally biased region" description="Acidic residues" evidence="10">
    <location>
        <begin position="524"/>
        <end position="541"/>
    </location>
</feature>
<proteinExistence type="inferred from homology"/>
<dbReference type="STRING" id="35722.A0A0B7N5L5"/>
<comment type="catalytic activity">
    <reaction evidence="9">
        <text>L-cysteinyl-[protein] + (2E,6E)-farnesyl diphosphate = S-(2E,6E)-farnesyl-L-cysteinyl-[protein] + diphosphate</text>
        <dbReference type="Rhea" id="RHEA:13345"/>
        <dbReference type="Rhea" id="RHEA-COMP:10131"/>
        <dbReference type="Rhea" id="RHEA-COMP:11535"/>
        <dbReference type="ChEBI" id="CHEBI:29950"/>
        <dbReference type="ChEBI" id="CHEBI:33019"/>
        <dbReference type="ChEBI" id="CHEBI:86019"/>
        <dbReference type="ChEBI" id="CHEBI:175763"/>
    </reaction>
</comment>
<comment type="function">
    <text evidence="9">Catalyzes the transfer of a farnesyl moiety from farnesyl diphosphate to a cysteine at the fourth position from the C-terminus of several proteins. The beta subunit is responsible for peptide-binding.</text>
</comment>
<evidence type="ECO:0000313" key="13">
    <source>
        <dbReference type="Proteomes" id="UP000054107"/>
    </source>
</evidence>
<dbReference type="EMBL" id="LN728224">
    <property type="protein sequence ID" value="CEP12697.1"/>
    <property type="molecule type" value="Genomic_DNA"/>
</dbReference>
<reference evidence="12 13" key="1">
    <citation type="submission" date="2014-09" db="EMBL/GenBank/DDBJ databases">
        <authorList>
            <person name="Ellenberger Sabrina"/>
        </authorList>
    </citation>
    <scope>NUCLEOTIDE SEQUENCE [LARGE SCALE GENOMIC DNA]</scope>
    <source>
        <strain evidence="12 13">CBS 412.66</strain>
    </source>
</reference>
<keyword evidence="7" id="KW-0677">Repeat</keyword>
<feature type="domain" description="Prenyltransferase alpha-alpha toroid" evidence="11">
    <location>
        <begin position="57"/>
        <end position="397"/>
    </location>
</feature>
<comment type="subunit">
    <text evidence="9">Heterodimer of an alpha and a beta subunit.</text>
</comment>
<dbReference type="GO" id="GO:0008270">
    <property type="term" value="F:zinc ion binding"/>
    <property type="evidence" value="ECO:0007669"/>
    <property type="project" value="UniProtKB-UniRule"/>
</dbReference>
<keyword evidence="6 9" id="KW-0479">Metal-binding</keyword>
<evidence type="ECO:0000256" key="1">
    <source>
        <dbReference type="ARBA" id="ARBA00010497"/>
    </source>
</evidence>
<evidence type="ECO:0000313" key="12">
    <source>
        <dbReference type="EMBL" id="CEP12697.1"/>
    </source>
</evidence>
<dbReference type="InterPro" id="IPR045089">
    <property type="entry name" value="PGGT1B-like"/>
</dbReference>
<dbReference type="Proteomes" id="UP000054107">
    <property type="component" value="Unassembled WGS sequence"/>
</dbReference>
<dbReference type="GO" id="GO:0009966">
    <property type="term" value="P:regulation of signal transduction"/>
    <property type="evidence" value="ECO:0007669"/>
    <property type="project" value="InterPro"/>
</dbReference>
<organism evidence="12 13">
    <name type="scientific">Parasitella parasitica</name>
    <dbReference type="NCBI Taxonomy" id="35722"/>
    <lineage>
        <taxon>Eukaryota</taxon>
        <taxon>Fungi</taxon>
        <taxon>Fungi incertae sedis</taxon>
        <taxon>Mucoromycota</taxon>
        <taxon>Mucoromycotina</taxon>
        <taxon>Mucoromycetes</taxon>
        <taxon>Mucorales</taxon>
        <taxon>Mucorineae</taxon>
        <taxon>Mucoraceae</taxon>
        <taxon>Parasitella</taxon>
    </lineage>
</organism>
<dbReference type="GO" id="GO:0004660">
    <property type="term" value="F:protein farnesyltransferase activity"/>
    <property type="evidence" value="ECO:0007669"/>
    <property type="project" value="UniProtKB-UniRule"/>
</dbReference>
<dbReference type="GO" id="GO:0005965">
    <property type="term" value="C:protein farnesyltransferase complex"/>
    <property type="evidence" value="ECO:0007669"/>
    <property type="project" value="UniProtKB-UniRule"/>
</dbReference>
<keyword evidence="4 9" id="KW-0637">Prenyltransferase</keyword>
<dbReference type="Gene3D" id="1.50.10.20">
    <property type="match status" value="1"/>
</dbReference>
<evidence type="ECO:0000256" key="2">
    <source>
        <dbReference type="ARBA" id="ARBA00012702"/>
    </source>
</evidence>
<dbReference type="Pfam" id="PF00432">
    <property type="entry name" value="Prenyltrans"/>
    <property type="match status" value="1"/>
</dbReference>
<dbReference type="SUPFAM" id="SSF48239">
    <property type="entry name" value="Terpenoid cyclases/Protein prenyltransferases"/>
    <property type="match status" value="1"/>
</dbReference>
<dbReference type="GO" id="GO:0004864">
    <property type="term" value="F:protein phosphatase inhibitor activity"/>
    <property type="evidence" value="ECO:0007669"/>
    <property type="project" value="InterPro"/>
</dbReference>
<dbReference type="PANTHER" id="PTHR11774">
    <property type="entry name" value="GERANYLGERANYL TRANSFERASE TYPE BETA SUBUNIT"/>
    <property type="match status" value="1"/>
</dbReference>
<evidence type="ECO:0000256" key="6">
    <source>
        <dbReference type="ARBA" id="ARBA00022723"/>
    </source>
</evidence>
<evidence type="ECO:0000256" key="7">
    <source>
        <dbReference type="ARBA" id="ARBA00022737"/>
    </source>
</evidence>
<dbReference type="InterPro" id="IPR026872">
    <property type="entry name" value="FTB"/>
</dbReference>
<keyword evidence="8 9" id="KW-0862">Zinc</keyword>
<protein>
    <recommendedName>
        <fullName evidence="3 9">Protein farnesyltransferase subunit beta</fullName>
        <shortName evidence="9">FTase-beta</shortName>
        <ecNumber evidence="2 9">2.5.1.58</ecNumber>
    </recommendedName>
</protein>
<dbReference type="EC" id="2.5.1.58" evidence="2 9"/>
<dbReference type="PANTHER" id="PTHR11774:SF6">
    <property type="entry name" value="PROTEIN FARNESYLTRANSFERASE SUBUNIT BETA"/>
    <property type="match status" value="1"/>
</dbReference>
<dbReference type="InterPro" id="IPR007062">
    <property type="entry name" value="PPI-2"/>
</dbReference>
<dbReference type="CDD" id="cd02893">
    <property type="entry name" value="FTase"/>
    <property type="match status" value="1"/>
</dbReference>
<comment type="cofactor">
    <cofactor evidence="9">
        <name>Zn(2+)</name>
        <dbReference type="ChEBI" id="CHEBI:29105"/>
    </cofactor>
    <text evidence="9">Binds 1 zinc ion per subunit.</text>
</comment>
<comment type="similarity">
    <text evidence="1 9">Belongs to the protein prenyltransferase subunit beta family.</text>
</comment>
<dbReference type="AlphaFoldDB" id="A0A0B7N5L5"/>
<dbReference type="OrthoDB" id="10261146at2759"/>
<evidence type="ECO:0000256" key="5">
    <source>
        <dbReference type="ARBA" id="ARBA00022679"/>
    </source>
</evidence>
<feature type="compositionally biased region" description="Basic and acidic residues" evidence="10">
    <location>
        <begin position="542"/>
        <end position="552"/>
    </location>
</feature>
<keyword evidence="5 9" id="KW-0808">Transferase</keyword>
<keyword evidence="13" id="KW-1185">Reference proteome</keyword>
<evidence type="ECO:0000256" key="3">
    <source>
        <dbReference type="ARBA" id="ARBA00015798"/>
    </source>
</evidence>
<dbReference type="GO" id="GO:0097354">
    <property type="term" value="P:prenylation"/>
    <property type="evidence" value="ECO:0007669"/>
    <property type="project" value="UniProtKB-UniRule"/>
</dbReference>
<dbReference type="Pfam" id="PF04979">
    <property type="entry name" value="IPP-2"/>
    <property type="match status" value="1"/>
</dbReference>
<evidence type="ECO:0000256" key="8">
    <source>
        <dbReference type="ARBA" id="ARBA00022833"/>
    </source>
</evidence>
<name>A0A0B7N5L5_9FUNG</name>
<evidence type="ECO:0000256" key="4">
    <source>
        <dbReference type="ARBA" id="ARBA00022602"/>
    </source>
</evidence>
<feature type="region of interest" description="Disordered" evidence="10">
    <location>
        <begin position="488"/>
        <end position="598"/>
    </location>
</feature>
<gene>
    <name evidence="12" type="primary">PARPA_06675.1 scaffold 23333</name>
</gene>
<dbReference type="InterPro" id="IPR001330">
    <property type="entry name" value="Prenyltrans"/>
</dbReference>
<sequence length="598" mass="67144">MGILNGNIPLSNLCFQDDSLPSDTSIKQIGTEETVLKKFVPYAPNAENKLPLDEIQLERENHINYLKKGLEGLGSWGSSLDASKPWLVYWIFHSLDLLEYKFDKALIARSIETFTKWQSPTGGFGGGSDQLAHLATTYAAVNALAITGTKEAYDVLDRYKLYNFLLSMKQPDGSFTMHRGGEIDIRGSYCALSVAALTNLLTPELTENCIDFIARSQTYEGGIGPYPGKEAHNGYTFCGLAAMEILNGFSKLNVEKLVHWCSERQMRLEGGFQGRTNKLVDGCYSFWGAGDFPIIQAHVNSKDYLFDREALQEYILICCQSKYGGLIDKPGKGADYYHTCYCLSGLSVAQHQLQFHRHHSDEIEMGLRSLMWTCKNECVVVGDVNNLLAAAHPVHNITMRAFFLLFYCITIMSHSPNLSARPAKGILKKNKNPGEPTRLRWDEANLELTESQKDSTMKVDEPKTPYVRYNPETDEVLNLNEIPEIAYGEGSARCEPDEFTLDDDAGSSKSSVDGQKPRRRVSVSDDDWDMDEDEKTEEEEEEARKKHEEFLRKRANHYHMGGALRHPVDDNEETANVPETNESTSVPALPNHDSAMND</sequence>
<evidence type="ECO:0000259" key="11">
    <source>
        <dbReference type="Pfam" id="PF00432"/>
    </source>
</evidence>
<feature type="compositionally biased region" description="Polar residues" evidence="10">
    <location>
        <begin position="577"/>
        <end position="586"/>
    </location>
</feature>
<evidence type="ECO:0000256" key="9">
    <source>
        <dbReference type="RuleBase" id="RU365056"/>
    </source>
</evidence>